<feature type="region of interest" description="Disordered" evidence="1">
    <location>
        <begin position="1"/>
        <end position="23"/>
    </location>
</feature>
<protein>
    <submittedName>
        <fullName evidence="3">DrmB family protein</fullName>
    </submittedName>
</protein>
<dbReference type="Pfam" id="PF09369">
    <property type="entry name" value="MZB"/>
    <property type="match status" value="1"/>
</dbReference>
<sequence length="613" mass="67414">MALRDKSKRQEPGQRSAALESSQPLGAVRRAQLLTTYGVGAMVAFDDQSFIVSGLDTWNVVGRPDIVEPRLQRYLSVKGFRLPPAFDPPAGDGVRVRRFPRMYSCAGCGHNLRPFEEFNPPPGKSECAACGTPLTPSRFVIACEYGHLNDFPYHAWVHNDNDGETVRPGRDHRLSLHTTGRTTALRSIVVTCSCGASASLEGAFGRFVMRDIKVSCEGGRPWLGEQAARPGCPMTPRTLQRGSSAAWFPLVRSALSIPPWNEGIHLLIHDRFDMLQHLDDGTMATVAEKTGMLENTGYSIEDLVTAVRQRQKIENEQLEDDDGQFESAGELRREEYEKLIQTTHEGSGGRDFECVRPSGDSAPLRKMGIAQNMLVKRLREVRVLKSFVRVEAPGLSEPNDRKAELSLGKLDWLPAIEVIGEGVFLRLDDDRLVGWEKCEGPSTRAQVLRHNHTIHLRQRAGLSKKTTPPESPLTARFVLMHTLAHALINEWSLDAGYPAASLRERLYVSDKMAGVLIYTATSDSAGSLGGLVSQGEPHRLRSSLESALERISWCSADPLCMEATAGGADSLNLAACHACVLVPETSCETNNAFLDRALLIGTPDIHATGYFHD</sequence>
<accession>A0ABW4T2J3</accession>
<evidence type="ECO:0000256" key="1">
    <source>
        <dbReference type="SAM" id="MobiDB-lite"/>
    </source>
</evidence>
<dbReference type="Proteomes" id="UP001597368">
    <property type="component" value="Unassembled WGS sequence"/>
</dbReference>
<comment type="caution">
    <text evidence="3">The sequence shown here is derived from an EMBL/GenBank/DDBJ whole genome shotgun (WGS) entry which is preliminary data.</text>
</comment>
<evidence type="ECO:0000313" key="4">
    <source>
        <dbReference type="Proteomes" id="UP001597368"/>
    </source>
</evidence>
<proteinExistence type="predicted"/>
<dbReference type="NCBIfam" id="NF038324">
    <property type="entry name" value="DrmB_fam"/>
    <property type="match status" value="1"/>
</dbReference>
<dbReference type="EMBL" id="JBHUFV010000040">
    <property type="protein sequence ID" value="MFD1935157.1"/>
    <property type="molecule type" value="Genomic_DNA"/>
</dbReference>
<organism evidence="3 4">
    <name type="scientific">Nonomuraea mangrovi</name>
    <dbReference type="NCBI Taxonomy" id="2316207"/>
    <lineage>
        <taxon>Bacteria</taxon>
        <taxon>Bacillati</taxon>
        <taxon>Actinomycetota</taxon>
        <taxon>Actinomycetes</taxon>
        <taxon>Streptosporangiales</taxon>
        <taxon>Streptosporangiaceae</taxon>
        <taxon>Nonomuraea</taxon>
    </lineage>
</organism>
<dbReference type="RefSeq" id="WP_379575289.1">
    <property type="nucleotide sequence ID" value="NZ_JBHUFV010000040.1"/>
</dbReference>
<feature type="compositionally biased region" description="Basic and acidic residues" evidence="1">
    <location>
        <begin position="1"/>
        <end position="12"/>
    </location>
</feature>
<dbReference type="InterPro" id="IPR047721">
    <property type="entry name" value="DrmB"/>
</dbReference>
<dbReference type="InterPro" id="IPR018973">
    <property type="entry name" value="MZB"/>
</dbReference>
<gene>
    <name evidence="3" type="primary">drmB</name>
    <name evidence="3" type="ORF">ACFSKW_27155</name>
</gene>
<evidence type="ECO:0000259" key="2">
    <source>
        <dbReference type="Pfam" id="PF09369"/>
    </source>
</evidence>
<feature type="domain" description="MrfA-like Zn-binding" evidence="2">
    <location>
        <begin position="483"/>
        <end position="580"/>
    </location>
</feature>
<reference evidence="4" key="1">
    <citation type="journal article" date="2019" name="Int. J. Syst. Evol. Microbiol.">
        <title>The Global Catalogue of Microorganisms (GCM) 10K type strain sequencing project: providing services to taxonomists for standard genome sequencing and annotation.</title>
        <authorList>
            <consortium name="The Broad Institute Genomics Platform"/>
            <consortium name="The Broad Institute Genome Sequencing Center for Infectious Disease"/>
            <person name="Wu L."/>
            <person name="Ma J."/>
        </authorList>
    </citation>
    <scope>NUCLEOTIDE SEQUENCE [LARGE SCALE GENOMIC DNA]</scope>
    <source>
        <strain evidence="4">ICMP 6774ER</strain>
    </source>
</reference>
<evidence type="ECO:0000313" key="3">
    <source>
        <dbReference type="EMBL" id="MFD1935157.1"/>
    </source>
</evidence>
<name>A0ABW4T2J3_9ACTN</name>
<keyword evidence="4" id="KW-1185">Reference proteome</keyword>